<keyword evidence="5" id="KW-0411">Iron-sulfur</keyword>
<keyword evidence="4" id="KW-0408">Iron</keyword>
<keyword evidence="2" id="KW-0949">S-adenosyl-L-methionine</keyword>
<reference evidence="7 8" key="1">
    <citation type="submission" date="2021-04" db="EMBL/GenBank/DDBJ databases">
        <title>Chitinophaga sp. nov., isolated from the rhizosphere soil.</title>
        <authorList>
            <person name="He S."/>
        </authorList>
    </citation>
    <scope>NUCLEOTIDE SEQUENCE [LARGE SCALE GENOMIC DNA]</scope>
    <source>
        <strain evidence="7 8">2R12</strain>
    </source>
</reference>
<dbReference type="CDD" id="cd01335">
    <property type="entry name" value="Radical_SAM"/>
    <property type="match status" value="1"/>
</dbReference>
<dbReference type="PROSITE" id="PS51918">
    <property type="entry name" value="RADICAL_SAM"/>
    <property type="match status" value="1"/>
</dbReference>
<dbReference type="SFLD" id="SFLDS00029">
    <property type="entry name" value="Radical_SAM"/>
    <property type="match status" value="1"/>
</dbReference>
<dbReference type="PANTHER" id="PTHR11228:SF7">
    <property type="entry name" value="PQQA PEPTIDE CYCLASE"/>
    <property type="match status" value="1"/>
</dbReference>
<evidence type="ECO:0000259" key="6">
    <source>
        <dbReference type="PROSITE" id="PS51918"/>
    </source>
</evidence>
<dbReference type="SUPFAM" id="SSF102114">
    <property type="entry name" value="Radical SAM enzymes"/>
    <property type="match status" value="1"/>
</dbReference>
<protein>
    <submittedName>
        <fullName evidence="7">Radical SAM protein</fullName>
    </submittedName>
</protein>
<sequence length="371" mass="42357">MYKTSDYLSRGTRFVRNQLYPSRKVLSTLMIYATDLCNSRCKHCLIWAKRPVAYLSKEKIIEIMESKCVSSATTVGLEGGEFLLHPQAFEILEWFHTHHPNFDLLSNCLQPEKVIRAVQQFPPKRLFISLDGTRESYQYMRGKDGYGKVLNVIETLHKTCSISVMFTLSPYNSFDDLAHVMEVCTRYGIDLRVGIYNNISYFDTVEKAHDDGVHPTASAAASGYQIPPEIIQRLGNFEENLDFLLLYKYWQRGELKLPCYSIFDSVVVLPNGNVPICQNLDLKLGNVNEKSLDTIYNDAATIALQKKHCHECNGCWINFHRKYDVTLFRQAEQLAGAGITAAVLGNYQWNDQQERFKTVISKYDSLSGSPV</sequence>
<dbReference type="Proteomes" id="UP000676386">
    <property type="component" value="Unassembled WGS sequence"/>
</dbReference>
<dbReference type="InterPro" id="IPR050377">
    <property type="entry name" value="Radical_SAM_PqqE_MftC-like"/>
</dbReference>
<accession>A0ABS5J4E4</accession>
<dbReference type="CDD" id="cd21109">
    <property type="entry name" value="SPASM"/>
    <property type="match status" value="1"/>
</dbReference>
<evidence type="ECO:0000256" key="4">
    <source>
        <dbReference type="ARBA" id="ARBA00023004"/>
    </source>
</evidence>
<dbReference type="InterPro" id="IPR023885">
    <property type="entry name" value="4Fe4S-binding_SPASM_dom"/>
</dbReference>
<keyword evidence="3" id="KW-0479">Metal-binding</keyword>
<dbReference type="RefSeq" id="WP_211975213.1">
    <property type="nucleotide sequence ID" value="NZ_CBFHAM010000045.1"/>
</dbReference>
<dbReference type="EMBL" id="JAGTXB010000012">
    <property type="protein sequence ID" value="MBS0030074.1"/>
    <property type="molecule type" value="Genomic_DNA"/>
</dbReference>
<evidence type="ECO:0000313" key="8">
    <source>
        <dbReference type="Proteomes" id="UP000676386"/>
    </source>
</evidence>
<dbReference type="SFLD" id="SFLDG01067">
    <property type="entry name" value="SPASM/twitch_domain_containing"/>
    <property type="match status" value="1"/>
</dbReference>
<name>A0ABS5J4E4_9BACT</name>
<dbReference type="InterPro" id="IPR058240">
    <property type="entry name" value="rSAM_sf"/>
</dbReference>
<proteinExistence type="predicted"/>
<comment type="cofactor">
    <cofactor evidence="1">
        <name>[4Fe-4S] cluster</name>
        <dbReference type="ChEBI" id="CHEBI:49883"/>
    </cofactor>
</comment>
<dbReference type="PANTHER" id="PTHR11228">
    <property type="entry name" value="RADICAL SAM DOMAIN PROTEIN"/>
    <property type="match status" value="1"/>
</dbReference>
<evidence type="ECO:0000256" key="5">
    <source>
        <dbReference type="ARBA" id="ARBA00023014"/>
    </source>
</evidence>
<evidence type="ECO:0000256" key="3">
    <source>
        <dbReference type="ARBA" id="ARBA00022723"/>
    </source>
</evidence>
<dbReference type="Pfam" id="PF13186">
    <property type="entry name" value="SPASM"/>
    <property type="match status" value="1"/>
</dbReference>
<keyword evidence="8" id="KW-1185">Reference proteome</keyword>
<dbReference type="Pfam" id="PF04055">
    <property type="entry name" value="Radical_SAM"/>
    <property type="match status" value="1"/>
</dbReference>
<dbReference type="InterPro" id="IPR013785">
    <property type="entry name" value="Aldolase_TIM"/>
</dbReference>
<dbReference type="InterPro" id="IPR007197">
    <property type="entry name" value="rSAM"/>
</dbReference>
<evidence type="ECO:0000256" key="2">
    <source>
        <dbReference type="ARBA" id="ARBA00022691"/>
    </source>
</evidence>
<gene>
    <name evidence="7" type="ORF">KE626_22300</name>
</gene>
<organism evidence="7 8">
    <name type="scientific">Chitinophaga hostae</name>
    <dbReference type="NCBI Taxonomy" id="2831022"/>
    <lineage>
        <taxon>Bacteria</taxon>
        <taxon>Pseudomonadati</taxon>
        <taxon>Bacteroidota</taxon>
        <taxon>Chitinophagia</taxon>
        <taxon>Chitinophagales</taxon>
        <taxon>Chitinophagaceae</taxon>
        <taxon>Chitinophaga</taxon>
    </lineage>
</organism>
<dbReference type="Gene3D" id="3.20.20.70">
    <property type="entry name" value="Aldolase class I"/>
    <property type="match status" value="1"/>
</dbReference>
<evidence type="ECO:0000313" key="7">
    <source>
        <dbReference type="EMBL" id="MBS0030074.1"/>
    </source>
</evidence>
<evidence type="ECO:0000256" key="1">
    <source>
        <dbReference type="ARBA" id="ARBA00001966"/>
    </source>
</evidence>
<feature type="domain" description="Radical SAM core" evidence="6">
    <location>
        <begin position="22"/>
        <end position="238"/>
    </location>
</feature>
<comment type="caution">
    <text evidence="7">The sequence shown here is derived from an EMBL/GenBank/DDBJ whole genome shotgun (WGS) entry which is preliminary data.</text>
</comment>